<name>A0ABU2YDE4_9FLAO</name>
<protein>
    <recommendedName>
        <fullName evidence="1">HEPN AbiJ-N-terminal domain-containing protein</fullName>
    </recommendedName>
</protein>
<dbReference type="Proteomes" id="UP001254488">
    <property type="component" value="Unassembled WGS sequence"/>
</dbReference>
<sequence>MKFSQRIGKTDVRESIQIESIDEKLSNRLWNTLLRDFFNHLSTYSDHSSDSYKGKVLLMIWTEYFGNRSDKIESFDNGYVYTAGTMNYISQYFFSAKWYEKYDFIEFMAALDEAITNYGLTVHLNSALEQEMAGYRIVEDKIIQITSAEEISAIEEAINNSQWEPVKKHLSSALEFLSHRENPDYRNSVKESISAVESLCIIITGDKKTTLGKALSIIESTYKIHGALKQAFSSLYGYTSDSGGIRHSLLEDDIEVTMEDAKFMLVSCSAFINYLKVKIK</sequence>
<comment type="caution">
    <text evidence="2">The sequence shown here is derived from an EMBL/GenBank/DDBJ whole genome shotgun (WGS) entry which is preliminary data.</text>
</comment>
<dbReference type="RefSeq" id="WP_311333164.1">
    <property type="nucleotide sequence ID" value="NZ_JAVRHZ010000005.1"/>
</dbReference>
<reference evidence="2 3" key="1">
    <citation type="submission" date="2023-09" db="EMBL/GenBank/DDBJ databases">
        <authorList>
            <person name="Rey-Velasco X."/>
        </authorList>
    </citation>
    <scope>NUCLEOTIDE SEQUENCE [LARGE SCALE GENOMIC DNA]</scope>
    <source>
        <strain evidence="2 3">W242</strain>
    </source>
</reference>
<dbReference type="EMBL" id="JAVRHZ010000005">
    <property type="protein sequence ID" value="MDT0556209.1"/>
    <property type="molecule type" value="Genomic_DNA"/>
</dbReference>
<evidence type="ECO:0000259" key="1">
    <source>
        <dbReference type="Pfam" id="PF18863"/>
    </source>
</evidence>
<keyword evidence="3" id="KW-1185">Reference proteome</keyword>
<proteinExistence type="predicted"/>
<dbReference type="InterPro" id="IPR049503">
    <property type="entry name" value="AbiJ_NTD4"/>
</dbReference>
<gene>
    <name evidence="2" type="ORF">RM538_09345</name>
</gene>
<feature type="domain" description="HEPN AbiJ-N-terminal" evidence="1">
    <location>
        <begin position="1"/>
        <end position="160"/>
    </location>
</feature>
<organism evidence="2 3">
    <name type="scientific">Patiriisocius hiemis</name>
    <dbReference type="NCBI Taxonomy" id="3075604"/>
    <lineage>
        <taxon>Bacteria</taxon>
        <taxon>Pseudomonadati</taxon>
        <taxon>Bacteroidota</taxon>
        <taxon>Flavobacteriia</taxon>
        <taxon>Flavobacteriales</taxon>
        <taxon>Flavobacteriaceae</taxon>
        <taxon>Patiriisocius</taxon>
    </lineage>
</organism>
<evidence type="ECO:0000313" key="2">
    <source>
        <dbReference type="EMBL" id="MDT0556209.1"/>
    </source>
</evidence>
<accession>A0ABU2YDE4</accession>
<evidence type="ECO:0000313" key="3">
    <source>
        <dbReference type="Proteomes" id="UP001254488"/>
    </source>
</evidence>
<dbReference type="Pfam" id="PF18863">
    <property type="entry name" value="AbiJ_NTD4"/>
    <property type="match status" value="1"/>
</dbReference>